<accession>A0A0C9Y997</accession>
<evidence type="ECO:0000313" key="1">
    <source>
        <dbReference type="EMBL" id="KIK10452.1"/>
    </source>
</evidence>
<sequence>MSLRLSEVGRQFHQFPKGSFKACFAPPPCVLLKCMLSHFASHPPTWSWTIKAGPNKHKLHFHGSPPFCLAVCTDRSLHTISSIHIAHGRLSTFIKLPPDPPVPMAQP</sequence>
<evidence type="ECO:0000313" key="3">
    <source>
        <dbReference type="Proteomes" id="UP000054018"/>
    </source>
</evidence>
<organism evidence="2 3">
    <name type="scientific">Pisolithus microcarpus 441</name>
    <dbReference type="NCBI Taxonomy" id="765257"/>
    <lineage>
        <taxon>Eukaryota</taxon>
        <taxon>Fungi</taxon>
        <taxon>Dikarya</taxon>
        <taxon>Basidiomycota</taxon>
        <taxon>Agaricomycotina</taxon>
        <taxon>Agaricomycetes</taxon>
        <taxon>Agaricomycetidae</taxon>
        <taxon>Boletales</taxon>
        <taxon>Sclerodermatineae</taxon>
        <taxon>Pisolithaceae</taxon>
        <taxon>Pisolithus</taxon>
    </lineage>
</organism>
<dbReference type="EMBL" id="KN834570">
    <property type="protein sequence ID" value="KIK10564.1"/>
    <property type="molecule type" value="Genomic_DNA"/>
</dbReference>
<evidence type="ECO:0000313" key="2">
    <source>
        <dbReference type="EMBL" id="KIK10564.1"/>
    </source>
</evidence>
<protein>
    <submittedName>
        <fullName evidence="2">Uncharacterized protein</fullName>
    </submittedName>
</protein>
<reference evidence="2 3" key="1">
    <citation type="submission" date="2014-04" db="EMBL/GenBank/DDBJ databases">
        <authorList>
            <consortium name="DOE Joint Genome Institute"/>
            <person name="Kuo A."/>
            <person name="Kohler A."/>
            <person name="Costa M.D."/>
            <person name="Nagy L.G."/>
            <person name="Floudas D."/>
            <person name="Copeland A."/>
            <person name="Barry K.W."/>
            <person name="Cichocki N."/>
            <person name="Veneault-Fourrey C."/>
            <person name="LaButti K."/>
            <person name="Lindquist E.A."/>
            <person name="Lipzen A."/>
            <person name="Lundell T."/>
            <person name="Morin E."/>
            <person name="Murat C."/>
            <person name="Sun H."/>
            <person name="Tunlid A."/>
            <person name="Henrissat B."/>
            <person name="Grigoriev I.V."/>
            <person name="Hibbett D.S."/>
            <person name="Martin F."/>
            <person name="Nordberg H.P."/>
            <person name="Cantor M.N."/>
            <person name="Hua S.X."/>
        </authorList>
    </citation>
    <scope>NUCLEOTIDE SEQUENCE [LARGE SCALE GENOMIC DNA]</scope>
    <source>
        <strain evidence="2 3">441</strain>
    </source>
</reference>
<dbReference type="EMBL" id="KN834679">
    <property type="protein sequence ID" value="KIK10452.1"/>
    <property type="molecule type" value="Genomic_DNA"/>
</dbReference>
<keyword evidence="3" id="KW-1185">Reference proteome</keyword>
<gene>
    <name evidence="2" type="ORF">PISMIDRAFT_20276</name>
    <name evidence="1" type="ORF">PISMIDRAFT_20387</name>
</gene>
<reference evidence="3" key="2">
    <citation type="submission" date="2015-01" db="EMBL/GenBank/DDBJ databases">
        <title>Evolutionary Origins and Diversification of the Mycorrhizal Mutualists.</title>
        <authorList>
            <consortium name="DOE Joint Genome Institute"/>
            <consortium name="Mycorrhizal Genomics Consortium"/>
            <person name="Kohler A."/>
            <person name="Kuo A."/>
            <person name="Nagy L.G."/>
            <person name="Floudas D."/>
            <person name="Copeland A."/>
            <person name="Barry K.W."/>
            <person name="Cichocki N."/>
            <person name="Veneault-Fourrey C."/>
            <person name="LaButti K."/>
            <person name="Lindquist E.A."/>
            <person name="Lipzen A."/>
            <person name="Lundell T."/>
            <person name="Morin E."/>
            <person name="Murat C."/>
            <person name="Riley R."/>
            <person name="Ohm R."/>
            <person name="Sun H."/>
            <person name="Tunlid A."/>
            <person name="Henrissat B."/>
            <person name="Grigoriev I.V."/>
            <person name="Hibbett D.S."/>
            <person name="Martin F."/>
        </authorList>
    </citation>
    <scope>NUCLEOTIDE SEQUENCE [LARGE SCALE GENOMIC DNA]</scope>
    <source>
        <strain evidence="1 3">441</strain>
    </source>
</reference>
<proteinExistence type="predicted"/>
<dbReference type="AlphaFoldDB" id="A0A0C9Y997"/>
<dbReference type="HOGENOM" id="CLU_2211030_0_0_1"/>
<reference evidence="2" key="3">
    <citation type="submission" date="2015-02" db="EMBL/GenBank/DDBJ databases">
        <title>Evolutionary Origins and Diversification of the Mycorrhizal Mutualists.</title>
        <authorList>
            <consortium name="DOE Joint Genome Institute"/>
            <consortium name="Mycorrhizal Genomics Consortium"/>
            <person name="Kohler A."/>
            <person name="Kuo A."/>
            <person name="Nagy L.G."/>
            <person name="Floudas D."/>
            <person name="Copeland A."/>
            <person name="Barry K.W."/>
            <person name="Cichocki N."/>
            <person name="Veneault-Fourrey C."/>
            <person name="LaButti K."/>
            <person name="Lindquist E.A."/>
            <person name="Lipzen A."/>
            <person name="Lundell T."/>
            <person name="Morin E."/>
            <person name="Murat C."/>
            <person name="Riley R."/>
            <person name="Ohm R."/>
            <person name="Sun H."/>
            <person name="Tunlid A."/>
            <person name="Henrissat B."/>
            <person name="Grigoriev I.V."/>
            <person name="Hibbett D.S."/>
            <person name="Martin F."/>
        </authorList>
    </citation>
    <scope>NUCLEOTIDE SEQUENCE</scope>
    <source>
        <strain evidence="2">441</strain>
    </source>
</reference>
<name>A0A0C9Y997_9AGAM</name>
<dbReference type="Proteomes" id="UP000054018">
    <property type="component" value="Unassembled WGS sequence"/>
</dbReference>